<dbReference type="EMBL" id="CAJJDP010000063">
    <property type="protein sequence ID" value="CAD8174774.1"/>
    <property type="molecule type" value="Genomic_DNA"/>
</dbReference>
<proteinExistence type="predicted"/>
<accession>A0A8S1VCU7</accession>
<evidence type="ECO:0000313" key="1">
    <source>
        <dbReference type="EMBL" id="CAD8174774.1"/>
    </source>
</evidence>
<keyword evidence="2" id="KW-1185">Reference proteome</keyword>
<protein>
    <submittedName>
        <fullName evidence="1">Uncharacterized protein</fullName>
    </submittedName>
</protein>
<sequence>MHNGSSRNKLFDARTLQSCLSYRVTFVEQDYLLVKESILDDVFNTFKSQIQDFNGPETKILDVQTEQ</sequence>
<gene>
    <name evidence="1" type="ORF">POCTA_138.1.T0640152</name>
</gene>
<evidence type="ECO:0000313" key="2">
    <source>
        <dbReference type="Proteomes" id="UP000683925"/>
    </source>
</evidence>
<name>A0A8S1VCU7_PAROT</name>
<reference evidence="1" key="1">
    <citation type="submission" date="2021-01" db="EMBL/GenBank/DDBJ databases">
        <authorList>
            <consortium name="Genoscope - CEA"/>
            <person name="William W."/>
        </authorList>
    </citation>
    <scope>NUCLEOTIDE SEQUENCE</scope>
</reference>
<dbReference type="OrthoDB" id="440325at2759"/>
<dbReference type="AlphaFoldDB" id="A0A8S1VCU7"/>
<organism evidence="1 2">
    <name type="scientific">Paramecium octaurelia</name>
    <dbReference type="NCBI Taxonomy" id="43137"/>
    <lineage>
        <taxon>Eukaryota</taxon>
        <taxon>Sar</taxon>
        <taxon>Alveolata</taxon>
        <taxon>Ciliophora</taxon>
        <taxon>Intramacronucleata</taxon>
        <taxon>Oligohymenophorea</taxon>
        <taxon>Peniculida</taxon>
        <taxon>Parameciidae</taxon>
        <taxon>Paramecium</taxon>
    </lineage>
</organism>
<comment type="caution">
    <text evidence="1">The sequence shown here is derived from an EMBL/GenBank/DDBJ whole genome shotgun (WGS) entry which is preliminary data.</text>
</comment>
<dbReference type="Proteomes" id="UP000683925">
    <property type="component" value="Unassembled WGS sequence"/>
</dbReference>